<comment type="similarity">
    <text evidence="3">Belongs to the PTH2 family.</text>
</comment>
<evidence type="ECO:0000313" key="6">
    <source>
        <dbReference type="EMBL" id="KAK5638359.1"/>
    </source>
</evidence>
<dbReference type="InterPro" id="IPR023476">
    <property type="entry name" value="Pep_tRNA_hydro_II_dom_sf"/>
</dbReference>
<accession>A0AAN7V7N6</accession>
<evidence type="ECO:0000256" key="5">
    <source>
        <dbReference type="SAM" id="Phobius"/>
    </source>
</evidence>
<dbReference type="EMBL" id="JAVRBK010000010">
    <property type="protein sequence ID" value="KAK5638359.1"/>
    <property type="molecule type" value="Genomic_DNA"/>
</dbReference>
<dbReference type="CDD" id="cd02430">
    <property type="entry name" value="PTH2"/>
    <property type="match status" value="1"/>
</dbReference>
<keyword evidence="5" id="KW-1133">Transmembrane helix</keyword>
<dbReference type="Gene3D" id="3.40.1490.10">
    <property type="entry name" value="Bit1"/>
    <property type="match status" value="1"/>
</dbReference>
<dbReference type="PANTHER" id="PTHR12649">
    <property type="entry name" value="PEPTIDYL-TRNA HYDROLASE 2"/>
    <property type="match status" value="1"/>
</dbReference>
<dbReference type="GO" id="GO:0004045">
    <property type="term" value="F:peptidyl-tRNA hydrolase activity"/>
    <property type="evidence" value="ECO:0007669"/>
    <property type="project" value="UniProtKB-EC"/>
</dbReference>
<dbReference type="GO" id="GO:0005829">
    <property type="term" value="C:cytosol"/>
    <property type="evidence" value="ECO:0007669"/>
    <property type="project" value="TreeGrafter"/>
</dbReference>
<comment type="caution">
    <text evidence="6">The sequence shown here is derived from an EMBL/GenBank/DDBJ whole genome shotgun (WGS) entry which is preliminary data.</text>
</comment>
<evidence type="ECO:0000256" key="3">
    <source>
        <dbReference type="ARBA" id="ARBA00038050"/>
    </source>
</evidence>
<dbReference type="PANTHER" id="PTHR12649:SF11">
    <property type="entry name" value="PEPTIDYL-TRNA HYDROLASE 2, MITOCHONDRIAL"/>
    <property type="match status" value="1"/>
</dbReference>
<comment type="catalytic activity">
    <reaction evidence="4">
        <text>an N-acyl-L-alpha-aminoacyl-tRNA + H2O = an N-acyl-L-amino acid + a tRNA + H(+)</text>
        <dbReference type="Rhea" id="RHEA:54448"/>
        <dbReference type="Rhea" id="RHEA-COMP:10123"/>
        <dbReference type="Rhea" id="RHEA-COMP:13883"/>
        <dbReference type="ChEBI" id="CHEBI:15377"/>
        <dbReference type="ChEBI" id="CHEBI:15378"/>
        <dbReference type="ChEBI" id="CHEBI:59874"/>
        <dbReference type="ChEBI" id="CHEBI:78442"/>
        <dbReference type="ChEBI" id="CHEBI:138191"/>
        <dbReference type="EC" id="3.1.1.29"/>
    </reaction>
</comment>
<name>A0AAN7V7N6_9COLE</name>
<dbReference type="SUPFAM" id="SSF102462">
    <property type="entry name" value="Peptidyl-tRNA hydrolase II"/>
    <property type="match status" value="1"/>
</dbReference>
<evidence type="ECO:0000256" key="1">
    <source>
        <dbReference type="ARBA" id="ARBA00013260"/>
    </source>
</evidence>
<dbReference type="InterPro" id="IPR002833">
    <property type="entry name" value="PTH2"/>
</dbReference>
<dbReference type="Pfam" id="PF01981">
    <property type="entry name" value="PTH2"/>
    <property type="match status" value="1"/>
</dbReference>
<dbReference type="Proteomes" id="UP001329430">
    <property type="component" value="Chromosome 10"/>
</dbReference>
<keyword evidence="5" id="KW-0472">Membrane</keyword>
<protein>
    <recommendedName>
        <fullName evidence="1">peptidyl-tRNA hydrolase</fullName>
        <ecNumber evidence="1">3.1.1.29</ecNumber>
    </recommendedName>
</protein>
<reference evidence="6 7" key="1">
    <citation type="journal article" date="2024" name="Insects">
        <title>An Improved Chromosome-Level Genome Assembly of the Firefly Pyrocoelia pectoralis.</title>
        <authorList>
            <person name="Fu X."/>
            <person name="Meyer-Rochow V.B."/>
            <person name="Ballantyne L."/>
            <person name="Zhu X."/>
        </authorList>
    </citation>
    <scope>NUCLEOTIDE SEQUENCE [LARGE SCALE GENOMIC DNA]</scope>
    <source>
        <strain evidence="6">XCY_ONT2</strain>
    </source>
</reference>
<keyword evidence="5" id="KW-0812">Transmembrane</keyword>
<dbReference type="AlphaFoldDB" id="A0AAN7V7N6"/>
<dbReference type="NCBIfam" id="NF003314">
    <property type="entry name" value="PRK04322.1"/>
    <property type="match status" value="1"/>
</dbReference>
<keyword evidence="7" id="KW-1185">Reference proteome</keyword>
<gene>
    <name evidence="6" type="ORF">RI129_012654</name>
</gene>
<dbReference type="EC" id="3.1.1.29" evidence="1"/>
<dbReference type="NCBIfam" id="TIGR00283">
    <property type="entry name" value="arch_pth2"/>
    <property type="match status" value="1"/>
</dbReference>
<feature type="transmembrane region" description="Helical" evidence="5">
    <location>
        <begin position="12"/>
        <end position="32"/>
    </location>
</feature>
<evidence type="ECO:0000313" key="7">
    <source>
        <dbReference type="Proteomes" id="UP001329430"/>
    </source>
</evidence>
<organism evidence="6 7">
    <name type="scientific">Pyrocoelia pectoralis</name>
    <dbReference type="NCBI Taxonomy" id="417401"/>
    <lineage>
        <taxon>Eukaryota</taxon>
        <taxon>Metazoa</taxon>
        <taxon>Ecdysozoa</taxon>
        <taxon>Arthropoda</taxon>
        <taxon>Hexapoda</taxon>
        <taxon>Insecta</taxon>
        <taxon>Pterygota</taxon>
        <taxon>Neoptera</taxon>
        <taxon>Endopterygota</taxon>
        <taxon>Coleoptera</taxon>
        <taxon>Polyphaga</taxon>
        <taxon>Elateriformia</taxon>
        <taxon>Elateroidea</taxon>
        <taxon>Lampyridae</taxon>
        <taxon>Lampyrinae</taxon>
        <taxon>Pyrocoelia</taxon>
    </lineage>
</organism>
<evidence type="ECO:0000256" key="4">
    <source>
        <dbReference type="ARBA" id="ARBA00048707"/>
    </source>
</evidence>
<proteinExistence type="inferred from homology"/>
<keyword evidence="2" id="KW-0378">Hydrolase</keyword>
<sequence>MMDLVTNGILSNSVAIFSLGTVLGASSVYCLMRKSKPSIPVSERFEFPDLRNEYRLILAIRNDLKMQKGKVGAQCGHASVAAYSKAMRLKPKTLERWMQYGGTKITVKIDSEEELLELDQRAKSNDILSSIVRDAGQTQVAPGTRTVVAIGPAPKSELDKITGHLKLY</sequence>
<evidence type="ECO:0000256" key="2">
    <source>
        <dbReference type="ARBA" id="ARBA00022801"/>
    </source>
</evidence>
<dbReference type="FunFam" id="3.40.1490.10:FF:000001">
    <property type="entry name" value="Peptidyl-tRNA hydrolase 2"/>
    <property type="match status" value="1"/>
</dbReference>